<dbReference type="AlphaFoldDB" id="A0A8S0T3H0"/>
<comment type="caution">
    <text evidence="3">The sequence shown here is derived from an EMBL/GenBank/DDBJ whole genome shotgun (WGS) entry which is preliminary data.</text>
</comment>
<dbReference type="EMBL" id="CACTIH010005659">
    <property type="protein sequence ID" value="CAA2999932.1"/>
    <property type="molecule type" value="Genomic_DNA"/>
</dbReference>
<evidence type="ECO:0000313" key="4">
    <source>
        <dbReference type="Proteomes" id="UP000594638"/>
    </source>
</evidence>
<dbReference type="PANTHER" id="PTHR32494:SF19">
    <property type="entry name" value="ALLANTOATE DEIMINASE-RELATED"/>
    <property type="match status" value="1"/>
</dbReference>
<gene>
    <name evidence="3" type="ORF">OLEA9_A109279</name>
</gene>
<dbReference type="Gramene" id="OE9A109279T1">
    <property type="protein sequence ID" value="OE9A109279C1"/>
    <property type="gene ID" value="OE9A109279"/>
</dbReference>
<dbReference type="OrthoDB" id="1740601at2759"/>
<evidence type="ECO:0000313" key="3">
    <source>
        <dbReference type="EMBL" id="CAA2999932.1"/>
    </source>
</evidence>
<name>A0A8S0T3H0_OLEEU</name>
<dbReference type="GO" id="GO:0046872">
    <property type="term" value="F:metal ion binding"/>
    <property type="evidence" value="ECO:0007669"/>
    <property type="project" value="UniProtKB-KW"/>
</dbReference>
<dbReference type="Gene3D" id="3.40.630.10">
    <property type="entry name" value="Zn peptidases"/>
    <property type="match status" value="1"/>
</dbReference>
<dbReference type="GO" id="GO:0016813">
    <property type="term" value="F:hydrolase activity, acting on carbon-nitrogen (but not peptide) bonds, in linear amidines"/>
    <property type="evidence" value="ECO:0007669"/>
    <property type="project" value="InterPro"/>
</dbReference>
<dbReference type="InterPro" id="IPR010158">
    <property type="entry name" value="Amidase_Cbmase"/>
</dbReference>
<dbReference type="PANTHER" id="PTHR32494">
    <property type="entry name" value="ALLANTOATE DEIMINASE-RELATED"/>
    <property type="match status" value="1"/>
</dbReference>
<evidence type="ECO:0000256" key="2">
    <source>
        <dbReference type="ARBA" id="ARBA00022801"/>
    </source>
</evidence>
<proteinExistence type="predicted"/>
<keyword evidence="2 3" id="KW-0378">Hydrolase</keyword>
<keyword evidence="1" id="KW-0479">Metal-binding</keyword>
<organism evidence="3 4">
    <name type="scientific">Olea europaea subsp. europaea</name>
    <dbReference type="NCBI Taxonomy" id="158383"/>
    <lineage>
        <taxon>Eukaryota</taxon>
        <taxon>Viridiplantae</taxon>
        <taxon>Streptophyta</taxon>
        <taxon>Embryophyta</taxon>
        <taxon>Tracheophyta</taxon>
        <taxon>Spermatophyta</taxon>
        <taxon>Magnoliopsida</taxon>
        <taxon>eudicotyledons</taxon>
        <taxon>Gunneridae</taxon>
        <taxon>Pentapetalae</taxon>
        <taxon>asterids</taxon>
        <taxon>lamiids</taxon>
        <taxon>Lamiales</taxon>
        <taxon>Oleaceae</taxon>
        <taxon>Oleeae</taxon>
        <taxon>Olea</taxon>
    </lineage>
</organism>
<evidence type="ECO:0000256" key="1">
    <source>
        <dbReference type="ARBA" id="ARBA00022723"/>
    </source>
</evidence>
<keyword evidence="4" id="KW-1185">Reference proteome</keyword>
<accession>A0A8S0T3H0</accession>
<dbReference type="Proteomes" id="UP000594638">
    <property type="component" value="Unassembled WGS sequence"/>
</dbReference>
<dbReference type="SUPFAM" id="SSF53187">
    <property type="entry name" value="Zn-dependent exopeptidases"/>
    <property type="match status" value="1"/>
</dbReference>
<protein>
    <submittedName>
        <fullName evidence="3">Probable ureidoglycolate hydrolase</fullName>
    </submittedName>
</protein>
<reference evidence="3 4" key="1">
    <citation type="submission" date="2019-12" db="EMBL/GenBank/DDBJ databases">
        <authorList>
            <person name="Alioto T."/>
            <person name="Alioto T."/>
            <person name="Gomez Garrido J."/>
        </authorList>
    </citation>
    <scope>NUCLEOTIDE SEQUENCE [LARGE SCALE GENOMIC DNA]</scope>
</reference>
<sequence length="162" mass="18164">MSSLKVREDSMEKIEEAIDYVNDRLPWMITASQGICKPSGGLSQRVSEERSYSALIELKIEQGPILEEEATFSGVVTAITAPTTIKLDFEGNGDHTGAVLMSMRISPMGMIFIPFYEGYNHEPEAFASIEDITNCNMFSQVLESVDAYLKIVPRVYYIKTFM</sequence>